<keyword evidence="3" id="KW-0598">Phosphotransferase system</keyword>
<dbReference type="PRINTS" id="PR00107">
    <property type="entry name" value="PHOSPHOCPHPR"/>
</dbReference>
<dbReference type="GO" id="GO:0009401">
    <property type="term" value="P:phosphoenolpyruvate-dependent sugar phosphotransferase system"/>
    <property type="evidence" value="ECO:0007669"/>
    <property type="project" value="UniProtKB-KW"/>
</dbReference>
<dbReference type="GO" id="GO:0005737">
    <property type="term" value="C:cytoplasm"/>
    <property type="evidence" value="ECO:0007669"/>
    <property type="project" value="UniProtKB-SubCell"/>
</dbReference>
<sequence length="105" mass="11629">MDILWSIYSQFGMDYYEMKEKRVTIKNKLGLHARAAAAFSRRASEFASHIVVIKDHMEVNGKSIMELLTLAATKGSHIVIKAAGDDECQAVEALARLVEQGFGEA</sequence>
<dbReference type="InterPro" id="IPR050399">
    <property type="entry name" value="HPr"/>
</dbReference>
<evidence type="ECO:0000256" key="1">
    <source>
        <dbReference type="ARBA" id="ARBA00004496"/>
    </source>
</evidence>
<evidence type="ECO:0000259" key="4">
    <source>
        <dbReference type="PROSITE" id="PS51350"/>
    </source>
</evidence>
<name>A0A485M606_9ZZZZ</name>
<dbReference type="Gene3D" id="3.30.1340.10">
    <property type="entry name" value="HPr-like"/>
    <property type="match status" value="1"/>
</dbReference>
<dbReference type="CDD" id="cd00367">
    <property type="entry name" value="PTS-HPr_like"/>
    <property type="match status" value="1"/>
</dbReference>
<dbReference type="InterPro" id="IPR001020">
    <property type="entry name" value="PTS_HPr_His_P_site"/>
</dbReference>
<accession>A0A485M606</accession>
<dbReference type="PROSITE" id="PS51350">
    <property type="entry name" value="PTS_HPR_DOM"/>
    <property type="match status" value="1"/>
</dbReference>
<dbReference type="PANTHER" id="PTHR33705:SF2">
    <property type="entry name" value="PHOSPHOCARRIER PROTEIN NPR"/>
    <property type="match status" value="1"/>
</dbReference>
<proteinExistence type="predicted"/>
<evidence type="ECO:0000256" key="3">
    <source>
        <dbReference type="ARBA" id="ARBA00022683"/>
    </source>
</evidence>
<dbReference type="EMBL" id="CAADRM010000125">
    <property type="protein sequence ID" value="VFU16983.1"/>
    <property type="molecule type" value="Genomic_DNA"/>
</dbReference>
<evidence type="ECO:0000256" key="2">
    <source>
        <dbReference type="ARBA" id="ARBA00022490"/>
    </source>
</evidence>
<reference evidence="5" key="1">
    <citation type="submission" date="2019-03" db="EMBL/GenBank/DDBJ databases">
        <authorList>
            <person name="Hao L."/>
        </authorList>
    </citation>
    <scope>NUCLEOTIDE SEQUENCE</scope>
</reference>
<protein>
    <submittedName>
        <fullName evidence="5">Phosphocarrier protein HPr</fullName>
    </submittedName>
</protein>
<dbReference type="Pfam" id="PF00381">
    <property type="entry name" value="PTS-HPr"/>
    <property type="match status" value="1"/>
</dbReference>
<dbReference type="InterPro" id="IPR035895">
    <property type="entry name" value="HPr-like_sf"/>
</dbReference>
<feature type="domain" description="HPr" evidence="4">
    <location>
        <begin position="18"/>
        <end position="105"/>
    </location>
</feature>
<dbReference type="SUPFAM" id="SSF55594">
    <property type="entry name" value="HPr-like"/>
    <property type="match status" value="1"/>
</dbReference>
<dbReference type="PANTHER" id="PTHR33705">
    <property type="entry name" value="PHOSPHOCARRIER PROTEIN HPR"/>
    <property type="match status" value="1"/>
</dbReference>
<evidence type="ECO:0000313" key="5">
    <source>
        <dbReference type="EMBL" id="VFU16983.1"/>
    </source>
</evidence>
<gene>
    <name evidence="5" type="primary">ptsH</name>
    <name evidence="5" type="ORF">SCFA_60007</name>
</gene>
<dbReference type="AlphaFoldDB" id="A0A485M606"/>
<dbReference type="InterPro" id="IPR000032">
    <property type="entry name" value="HPr-like"/>
</dbReference>
<dbReference type="NCBIfam" id="TIGR01003">
    <property type="entry name" value="PTS_HPr_family"/>
    <property type="match status" value="1"/>
</dbReference>
<dbReference type="PROSITE" id="PS00369">
    <property type="entry name" value="PTS_HPR_HIS"/>
    <property type="match status" value="1"/>
</dbReference>
<comment type="subcellular location">
    <subcellularLocation>
        <location evidence="1">Cytoplasm</location>
    </subcellularLocation>
</comment>
<organism evidence="5">
    <name type="scientific">anaerobic digester metagenome</name>
    <dbReference type="NCBI Taxonomy" id="1263854"/>
    <lineage>
        <taxon>unclassified sequences</taxon>
        <taxon>metagenomes</taxon>
        <taxon>ecological metagenomes</taxon>
    </lineage>
</organism>
<keyword evidence="2" id="KW-0963">Cytoplasm</keyword>